<dbReference type="PROSITE" id="PS00463">
    <property type="entry name" value="ZN2_CY6_FUNGAL_1"/>
    <property type="match status" value="1"/>
</dbReference>
<dbReference type="SUPFAM" id="SSF57701">
    <property type="entry name" value="Zn2/Cys6 DNA-binding domain"/>
    <property type="match status" value="1"/>
</dbReference>
<evidence type="ECO:0000313" key="4">
    <source>
        <dbReference type="EMBL" id="KAF2405322.1"/>
    </source>
</evidence>
<organism evidence="4 5">
    <name type="scientific">Trichodelitschia bisporula</name>
    <dbReference type="NCBI Taxonomy" id="703511"/>
    <lineage>
        <taxon>Eukaryota</taxon>
        <taxon>Fungi</taxon>
        <taxon>Dikarya</taxon>
        <taxon>Ascomycota</taxon>
        <taxon>Pezizomycotina</taxon>
        <taxon>Dothideomycetes</taxon>
        <taxon>Dothideomycetes incertae sedis</taxon>
        <taxon>Phaeotrichales</taxon>
        <taxon>Phaeotrichaceae</taxon>
        <taxon>Trichodelitschia</taxon>
    </lineage>
</organism>
<dbReference type="Gene3D" id="4.10.240.10">
    <property type="entry name" value="Zn(2)-C6 fungal-type DNA-binding domain"/>
    <property type="match status" value="1"/>
</dbReference>
<dbReference type="GO" id="GO:0000981">
    <property type="term" value="F:DNA-binding transcription factor activity, RNA polymerase II-specific"/>
    <property type="evidence" value="ECO:0007669"/>
    <property type="project" value="InterPro"/>
</dbReference>
<proteinExistence type="predicted"/>
<evidence type="ECO:0000256" key="2">
    <source>
        <dbReference type="SAM" id="MobiDB-lite"/>
    </source>
</evidence>
<accession>A0A6G1IAM5</accession>
<dbReference type="InterPro" id="IPR036864">
    <property type="entry name" value="Zn2-C6_fun-type_DNA-bd_sf"/>
</dbReference>
<feature type="region of interest" description="Disordered" evidence="2">
    <location>
        <begin position="1"/>
        <end position="24"/>
    </location>
</feature>
<dbReference type="EMBL" id="ML996687">
    <property type="protein sequence ID" value="KAF2405322.1"/>
    <property type="molecule type" value="Genomic_DNA"/>
</dbReference>
<protein>
    <recommendedName>
        <fullName evidence="3">Zn(2)-C6 fungal-type domain-containing protein</fullName>
    </recommendedName>
</protein>
<dbReference type="CDD" id="cd00067">
    <property type="entry name" value="GAL4"/>
    <property type="match status" value="1"/>
</dbReference>
<evidence type="ECO:0000259" key="3">
    <source>
        <dbReference type="PROSITE" id="PS50048"/>
    </source>
</evidence>
<keyword evidence="5" id="KW-1185">Reference proteome</keyword>
<dbReference type="PANTHER" id="PTHR47256">
    <property type="entry name" value="ZN(II)2CYS6 TRANSCRIPTION FACTOR (EUROFUNG)-RELATED"/>
    <property type="match status" value="1"/>
</dbReference>
<dbReference type="GO" id="GO:0008270">
    <property type="term" value="F:zinc ion binding"/>
    <property type="evidence" value="ECO:0007669"/>
    <property type="project" value="InterPro"/>
</dbReference>
<name>A0A6G1IAM5_9PEZI</name>
<dbReference type="Pfam" id="PF00172">
    <property type="entry name" value="Zn_clus"/>
    <property type="match status" value="1"/>
</dbReference>
<feature type="compositionally biased region" description="Low complexity" evidence="2">
    <location>
        <begin position="137"/>
        <end position="158"/>
    </location>
</feature>
<dbReference type="PROSITE" id="PS50048">
    <property type="entry name" value="ZN2_CY6_FUNGAL_2"/>
    <property type="match status" value="1"/>
</dbReference>
<reference evidence="4" key="1">
    <citation type="journal article" date="2020" name="Stud. Mycol.">
        <title>101 Dothideomycetes genomes: a test case for predicting lifestyles and emergence of pathogens.</title>
        <authorList>
            <person name="Haridas S."/>
            <person name="Albert R."/>
            <person name="Binder M."/>
            <person name="Bloem J."/>
            <person name="Labutti K."/>
            <person name="Salamov A."/>
            <person name="Andreopoulos B."/>
            <person name="Baker S."/>
            <person name="Barry K."/>
            <person name="Bills G."/>
            <person name="Bluhm B."/>
            <person name="Cannon C."/>
            <person name="Castanera R."/>
            <person name="Culley D."/>
            <person name="Daum C."/>
            <person name="Ezra D."/>
            <person name="Gonzalez J."/>
            <person name="Henrissat B."/>
            <person name="Kuo A."/>
            <person name="Liang C."/>
            <person name="Lipzen A."/>
            <person name="Lutzoni F."/>
            <person name="Magnuson J."/>
            <person name="Mondo S."/>
            <person name="Nolan M."/>
            <person name="Ohm R."/>
            <person name="Pangilinan J."/>
            <person name="Park H.-J."/>
            <person name="Ramirez L."/>
            <person name="Alfaro M."/>
            <person name="Sun H."/>
            <person name="Tritt A."/>
            <person name="Yoshinaga Y."/>
            <person name="Zwiers L.-H."/>
            <person name="Turgeon B."/>
            <person name="Goodwin S."/>
            <person name="Spatafora J."/>
            <person name="Crous P."/>
            <person name="Grigoriev I."/>
        </authorList>
    </citation>
    <scope>NUCLEOTIDE SEQUENCE</scope>
    <source>
        <strain evidence="4">CBS 262.69</strain>
    </source>
</reference>
<dbReference type="OrthoDB" id="3946231at2759"/>
<sequence length="167" mass="18387">MNAPQLPALPGSGGSDTPPPKSIQYSKRGKITIVACVSCRRRKTKCDGRRPICSQCQGRSGTCHYDMSEEHRRLTFLRENVEHLAVEKNTLESLISSLRSDSVEEALEVLRRLRSGAEPYVLAQQIQASQSLAQVRLDSSSSHRQPSSSSDRSCKPSSLLPLVCSHP</sequence>
<dbReference type="PANTHER" id="PTHR47256:SF1">
    <property type="entry name" value="ZN(II)2CYS6 TRANSCRIPTION FACTOR (EUROFUNG)"/>
    <property type="match status" value="1"/>
</dbReference>
<feature type="region of interest" description="Disordered" evidence="2">
    <location>
        <begin position="137"/>
        <end position="167"/>
    </location>
</feature>
<dbReference type="InterPro" id="IPR053187">
    <property type="entry name" value="Notoamide_regulator"/>
</dbReference>
<evidence type="ECO:0000256" key="1">
    <source>
        <dbReference type="ARBA" id="ARBA00023242"/>
    </source>
</evidence>
<feature type="domain" description="Zn(2)-C6 fungal-type" evidence="3">
    <location>
        <begin position="35"/>
        <end position="65"/>
    </location>
</feature>
<evidence type="ECO:0000313" key="5">
    <source>
        <dbReference type="Proteomes" id="UP000799640"/>
    </source>
</evidence>
<dbReference type="InterPro" id="IPR001138">
    <property type="entry name" value="Zn2Cys6_DnaBD"/>
</dbReference>
<dbReference type="AlphaFoldDB" id="A0A6G1IAM5"/>
<gene>
    <name evidence="4" type="ORF">EJ06DRAFT_525848</name>
</gene>
<dbReference type="Proteomes" id="UP000799640">
    <property type="component" value="Unassembled WGS sequence"/>
</dbReference>
<dbReference type="SMART" id="SM00066">
    <property type="entry name" value="GAL4"/>
    <property type="match status" value="1"/>
</dbReference>
<keyword evidence="1" id="KW-0539">Nucleus</keyword>